<keyword evidence="2" id="KW-1185">Reference proteome</keyword>
<evidence type="ECO:0000313" key="2">
    <source>
        <dbReference type="Proteomes" id="UP000054937"/>
    </source>
</evidence>
<dbReference type="InParanoid" id="A0A0V0QRX4"/>
<sequence length="197" mass="23387">MSQLNNELTKDNQQSQQFYTSQIQKDILVQNTCSVFQIICAYIYEEIFISKNQNSINIPNLEQNKQILQNIITVGQQSFQQLTFLLLELCFMCEGTHLYLQLQNSLFTCFLIDPNMFHEVKNKYILQQLFSGNEQSVVYQKITERMSQIFADIQPLNDQYNNDLFYNNFKFVIQQFKKETQTINVEQNQQSKISIHY</sequence>
<accession>A0A0V0QRX4</accession>
<name>A0A0V0QRX4_PSEPJ</name>
<gene>
    <name evidence="1" type="ORF">PPERSA_06606</name>
</gene>
<evidence type="ECO:0000313" key="1">
    <source>
        <dbReference type="EMBL" id="KRX04972.1"/>
    </source>
</evidence>
<dbReference type="AlphaFoldDB" id="A0A0V0QRX4"/>
<reference evidence="1 2" key="1">
    <citation type="journal article" date="2015" name="Sci. Rep.">
        <title>Genome of the facultative scuticociliatosis pathogen Pseudocohnilembus persalinus provides insight into its virulence through horizontal gene transfer.</title>
        <authorList>
            <person name="Xiong J."/>
            <person name="Wang G."/>
            <person name="Cheng J."/>
            <person name="Tian M."/>
            <person name="Pan X."/>
            <person name="Warren A."/>
            <person name="Jiang C."/>
            <person name="Yuan D."/>
            <person name="Miao W."/>
        </authorList>
    </citation>
    <scope>NUCLEOTIDE SEQUENCE [LARGE SCALE GENOMIC DNA]</scope>
    <source>
        <strain evidence="1">36N120E</strain>
    </source>
</reference>
<comment type="caution">
    <text evidence="1">The sequence shown here is derived from an EMBL/GenBank/DDBJ whole genome shotgun (WGS) entry which is preliminary data.</text>
</comment>
<organism evidence="1 2">
    <name type="scientific">Pseudocohnilembus persalinus</name>
    <name type="common">Ciliate</name>
    <dbReference type="NCBI Taxonomy" id="266149"/>
    <lineage>
        <taxon>Eukaryota</taxon>
        <taxon>Sar</taxon>
        <taxon>Alveolata</taxon>
        <taxon>Ciliophora</taxon>
        <taxon>Intramacronucleata</taxon>
        <taxon>Oligohymenophorea</taxon>
        <taxon>Scuticociliatia</taxon>
        <taxon>Philasterida</taxon>
        <taxon>Pseudocohnilembidae</taxon>
        <taxon>Pseudocohnilembus</taxon>
    </lineage>
</organism>
<dbReference type="EMBL" id="LDAU01000110">
    <property type="protein sequence ID" value="KRX04972.1"/>
    <property type="molecule type" value="Genomic_DNA"/>
</dbReference>
<protein>
    <submittedName>
        <fullName evidence="1">Uncharacterized protein</fullName>
    </submittedName>
</protein>
<proteinExistence type="predicted"/>
<dbReference type="Proteomes" id="UP000054937">
    <property type="component" value="Unassembled WGS sequence"/>
</dbReference>